<reference evidence="2 3" key="1">
    <citation type="submission" date="2023-06" db="EMBL/GenBank/DDBJ databases">
        <title>Microbacterium sp. nov., isolated from a waste landfill.</title>
        <authorList>
            <person name="Wen W."/>
        </authorList>
    </citation>
    <scope>NUCLEOTIDE SEQUENCE [LARGE SCALE GENOMIC DNA]</scope>
    <source>
        <strain evidence="2 3">ASV49</strain>
    </source>
</reference>
<dbReference type="Proteomes" id="UP001235064">
    <property type="component" value="Unassembled WGS sequence"/>
</dbReference>
<dbReference type="EC" id="2.4.-.-" evidence="2"/>
<keyword evidence="2" id="KW-0808">Transferase</keyword>
<feature type="domain" description="Glycosyltransferase 2-like" evidence="1">
    <location>
        <begin position="9"/>
        <end position="159"/>
    </location>
</feature>
<dbReference type="CDD" id="cd00761">
    <property type="entry name" value="Glyco_tranf_GTA_type"/>
    <property type="match status" value="1"/>
</dbReference>
<keyword evidence="2" id="KW-0328">Glycosyltransferase</keyword>
<evidence type="ECO:0000259" key="1">
    <source>
        <dbReference type="Pfam" id="PF00535"/>
    </source>
</evidence>
<name>A0ABT7N0R0_9MICO</name>
<evidence type="ECO:0000313" key="3">
    <source>
        <dbReference type="Proteomes" id="UP001235064"/>
    </source>
</evidence>
<proteinExistence type="predicted"/>
<evidence type="ECO:0000313" key="2">
    <source>
        <dbReference type="EMBL" id="MDL9980299.1"/>
    </source>
</evidence>
<dbReference type="Pfam" id="PF00535">
    <property type="entry name" value="Glycos_transf_2"/>
    <property type="match status" value="1"/>
</dbReference>
<organism evidence="2 3">
    <name type="scientific">Microbacterium candidum</name>
    <dbReference type="NCBI Taxonomy" id="3041922"/>
    <lineage>
        <taxon>Bacteria</taxon>
        <taxon>Bacillati</taxon>
        <taxon>Actinomycetota</taxon>
        <taxon>Actinomycetes</taxon>
        <taxon>Micrococcales</taxon>
        <taxon>Microbacteriaceae</taxon>
        <taxon>Microbacterium</taxon>
    </lineage>
</organism>
<dbReference type="InterPro" id="IPR001173">
    <property type="entry name" value="Glyco_trans_2-like"/>
</dbReference>
<protein>
    <submittedName>
        <fullName evidence="2">Glycosyltransferase family A protein</fullName>
        <ecNumber evidence="2">2.4.-.-</ecNumber>
    </submittedName>
</protein>
<dbReference type="Gene3D" id="3.90.550.10">
    <property type="entry name" value="Spore Coat Polysaccharide Biosynthesis Protein SpsA, Chain A"/>
    <property type="match status" value="1"/>
</dbReference>
<dbReference type="PANTHER" id="PTHR43685">
    <property type="entry name" value="GLYCOSYLTRANSFERASE"/>
    <property type="match status" value="1"/>
</dbReference>
<comment type="caution">
    <text evidence="2">The sequence shown here is derived from an EMBL/GenBank/DDBJ whole genome shotgun (WGS) entry which is preliminary data.</text>
</comment>
<sequence>MRRGSTDVTVVVTSFNHQAYAEQCLASIASQTSAAEQVVIVDDHSTDESAAVISAWLDRYDPGFEFIPRTVNGGVCTALDDALSIARGRFLCHISADDWMEPERLERQSTALANASDDVAFVVSDIHEVDAGGITLAYHDIGARLLGLTGSHHRERLHRTLLQANILPAPGILMRTAAVVSVGGYDESLSFEDYDMWLRLTQRYSAEYAPGVVTNYRVLATSLTRSPARQMAFLATERACLLKQLGGSEDDDRIIRARTDELAEQLALIQESSALASNSRGIDESASATSVT</sequence>
<dbReference type="GO" id="GO:0016757">
    <property type="term" value="F:glycosyltransferase activity"/>
    <property type="evidence" value="ECO:0007669"/>
    <property type="project" value="UniProtKB-KW"/>
</dbReference>
<keyword evidence="3" id="KW-1185">Reference proteome</keyword>
<dbReference type="SUPFAM" id="SSF53448">
    <property type="entry name" value="Nucleotide-diphospho-sugar transferases"/>
    <property type="match status" value="1"/>
</dbReference>
<dbReference type="InterPro" id="IPR050834">
    <property type="entry name" value="Glycosyltransf_2"/>
</dbReference>
<dbReference type="InterPro" id="IPR029044">
    <property type="entry name" value="Nucleotide-diphossugar_trans"/>
</dbReference>
<dbReference type="EMBL" id="JASXSZ010000004">
    <property type="protein sequence ID" value="MDL9980299.1"/>
    <property type="molecule type" value="Genomic_DNA"/>
</dbReference>
<dbReference type="PANTHER" id="PTHR43685:SF11">
    <property type="entry name" value="GLYCOSYLTRANSFERASE TAGX-RELATED"/>
    <property type="match status" value="1"/>
</dbReference>
<gene>
    <name evidence="2" type="ORF">QSV35_13230</name>
</gene>
<accession>A0ABT7N0R0</accession>